<reference evidence="2 3" key="1">
    <citation type="journal article" date="2012" name="BMC Genomics">
        <title>Comparative genomic analysis and phylogenetic position of Theileria equi.</title>
        <authorList>
            <person name="Kappmeyer L.S."/>
            <person name="Thiagarajan M."/>
            <person name="Herndon D.R."/>
            <person name="Ramsay J.D."/>
            <person name="Caler E."/>
            <person name="Djikeng A."/>
            <person name="Gillespie J.J."/>
            <person name="Lau A.O."/>
            <person name="Roalson E.H."/>
            <person name="Silva J.C."/>
            <person name="Silva M.G."/>
            <person name="Suarez C.E."/>
            <person name="Ueti M.W."/>
            <person name="Nene V.M."/>
            <person name="Mealey R.H."/>
            <person name="Knowles D.P."/>
            <person name="Brayton K.A."/>
        </authorList>
    </citation>
    <scope>NUCLEOTIDE SEQUENCE [LARGE SCALE GENOMIC DNA]</scope>
    <source>
        <strain evidence="2 3">WA</strain>
    </source>
</reference>
<proteinExistence type="predicted"/>
<keyword evidence="3" id="KW-1185">Reference proteome</keyword>
<protein>
    <recommendedName>
        <fullName evidence="4">Ion transport domain-containing protein</fullName>
    </recommendedName>
</protein>
<feature type="transmembrane region" description="Helical" evidence="1">
    <location>
        <begin position="91"/>
        <end position="113"/>
    </location>
</feature>
<name>L1LEQ3_THEEQ</name>
<dbReference type="eggNOG" id="ENOG502QXGD">
    <property type="taxonomic scope" value="Eukaryota"/>
</dbReference>
<organism evidence="2 3">
    <name type="scientific">Theileria equi strain WA</name>
    <dbReference type="NCBI Taxonomy" id="1537102"/>
    <lineage>
        <taxon>Eukaryota</taxon>
        <taxon>Sar</taxon>
        <taxon>Alveolata</taxon>
        <taxon>Apicomplexa</taxon>
        <taxon>Aconoidasida</taxon>
        <taxon>Piroplasmida</taxon>
        <taxon>Theileriidae</taxon>
        <taxon>Theileria</taxon>
    </lineage>
</organism>
<dbReference type="RefSeq" id="XP_004833182.1">
    <property type="nucleotide sequence ID" value="XM_004833125.1"/>
</dbReference>
<gene>
    <name evidence="2" type="ORF">BEWA_037660</name>
</gene>
<keyword evidence="1" id="KW-0812">Transmembrane</keyword>
<dbReference type="STRING" id="1537102.L1LEQ3"/>
<evidence type="ECO:0000256" key="1">
    <source>
        <dbReference type="SAM" id="Phobius"/>
    </source>
</evidence>
<accession>L1LEQ3</accession>
<keyword evidence="1" id="KW-0472">Membrane</keyword>
<dbReference type="PANTHER" id="PTHR38483">
    <property type="entry name" value="CHROMOSOME 1, WHOLE GENOME SHOTGUN SEQUENCE"/>
    <property type="match status" value="1"/>
</dbReference>
<dbReference type="OrthoDB" id="361935at2759"/>
<dbReference type="AlphaFoldDB" id="L1LEQ3"/>
<feature type="transmembrane region" description="Helical" evidence="1">
    <location>
        <begin position="67"/>
        <end position="85"/>
    </location>
</feature>
<evidence type="ECO:0000313" key="3">
    <source>
        <dbReference type="Proteomes" id="UP000031512"/>
    </source>
</evidence>
<keyword evidence="1" id="KW-1133">Transmembrane helix</keyword>
<dbReference type="GeneID" id="15806653"/>
<dbReference type="VEuPathDB" id="PiroplasmaDB:BEWA_037660"/>
<dbReference type="PANTHER" id="PTHR38483:SF1">
    <property type="entry name" value="ION TRANSPORT DOMAIN-CONTAINING PROTEIN"/>
    <property type="match status" value="1"/>
</dbReference>
<dbReference type="Proteomes" id="UP000031512">
    <property type="component" value="Unassembled WGS sequence"/>
</dbReference>
<dbReference type="KEGG" id="beq:BEWA_037660"/>
<evidence type="ECO:0000313" key="2">
    <source>
        <dbReference type="EMBL" id="EKX73730.1"/>
    </source>
</evidence>
<sequence length="195" mass="22545">MNMGDLGEDAELLPNKKNKFNGKHKNKTFVNFDFNDDECVLQESNDLQNKINQFGIKLFYSDITPKVYMSLFSANVLILIASVLLDDKNVVSIFIEILITLIFALEIYINYILHGPKYYTSFEGCLDTAMVSLCLAFIIVDGDIKYLLGYRNYASDRFSDFLEITICVSRLIIQTFRLIRFFARHRRAKVCINTM</sequence>
<feature type="transmembrane region" description="Helical" evidence="1">
    <location>
        <begin position="125"/>
        <end position="141"/>
    </location>
</feature>
<dbReference type="EMBL" id="ACOU01000002">
    <property type="protein sequence ID" value="EKX73730.1"/>
    <property type="molecule type" value="Genomic_DNA"/>
</dbReference>
<evidence type="ECO:0008006" key="4">
    <source>
        <dbReference type="Google" id="ProtNLM"/>
    </source>
</evidence>
<comment type="caution">
    <text evidence="2">The sequence shown here is derived from an EMBL/GenBank/DDBJ whole genome shotgun (WGS) entry which is preliminary data.</text>
</comment>